<accession>A0A1A5YG28</accession>
<name>A0A1A5YG28_9BACL</name>
<keyword evidence="11" id="KW-1185">Reference proteome</keyword>
<comment type="function">
    <text evidence="1">Essential for recycling GMP and indirectly, cGMP.</text>
</comment>
<dbReference type="AlphaFoldDB" id="A0A1A5YG28"/>
<evidence type="ECO:0000256" key="8">
    <source>
        <dbReference type="ARBA" id="ARBA00048594"/>
    </source>
</evidence>
<dbReference type="InterPro" id="IPR027417">
    <property type="entry name" value="P-loop_NTPase"/>
</dbReference>
<dbReference type="Pfam" id="PF00625">
    <property type="entry name" value="Guanylate_kin"/>
    <property type="match status" value="1"/>
</dbReference>
<dbReference type="CDD" id="cd00071">
    <property type="entry name" value="GMPK"/>
    <property type="match status" value="1"/>
</dbReference>
<evidence type="ECO:0000256" key="6">
    <source>
        <dbReference type="ARBA" id="ARBA00022777"/>
    </source>
</evidence>
<dbReference type="GO" id="GO:0004385">
    <property type="term" value="F:GMP kinase activity"/>
    <property type="evidence" value="ECO:0007669"/>
    <property type="project" value="UniProtKB-EC"/>
</dbReference>
<evidence type="ECO:0000256" key="5">
    <source>
        <dbReference type="ARBA" id="ARBA00022679"/>
    </source>
</evidence>
<proteinExistence type="inferred from homology"/>
<dbReference type="PANTHER" id="PTHR23117:SF13">
    <property type="entry name" value="GUANYLATE KINASE"/>
    <property type="match status" value="1"/>
</dbReference>
<evidence type="ECO:0000256" key="4">
    <source>
        <dbReference type="ARBA" id="ARBA00016296"/>
    </source>
</evidence>
<dbReference type="EMBL" id="LYPA01000065">
    <property type="protein sequence ID" value="OBR64355.1"/>
    <property type="molecule type" value="Genomic_DNA"/>
</dbReference>
<sequence length="188" mass="20545">MSKVIALFGPSASGKTEIQASLSAIGVPKLITATTRKPREGEEDGVHYHFMSHSAFEKGIAAGKFMEWTRYNGELYGTLAASIEETAASRQPATIILDLAGVLALKERYSHIFALYIGADIASIKRRLLARGGDSEDAQRRIARAEEIELGEAYLGTADRIVWNGDDVSFEATLQQVETVVKEVLSHY</sequence>
<dbReference type="GO" id="GO:0005829">
    <property type="term" value="C:cytosol"/>
    <property type="evidence" value="ECO:0007669"/>
    <property type="project" value="TreeGrafter"/>
</dbReference>
<comment type="catalytic activity">
    <reaction evidence="8">
        <text>GMP + ATP = GDP + ADP</text>
        <dbReference type="Rhea" id="RHEA:20780"/>
        <dbReference type="ChEBI" id="CHEBI:30616"/>
        <dbReference type="ChEBI" id="CHEBI:58115"/>
        <dbReference type="ChEBI" id="CHEBI:58189"/>
        <dbReference type="ChEBI" id="CHEBI:456216"/>
        <dbReference type="EC" id="2.7.4.8"/>
    </reaction>
</comment>
<dbReference type="Gene3D" id="3.40.50.300">
    <property type="entry name" value="P-loop containing nucleotide triphosphate hydrolases"/>
    <property type="match status" value="1"/>
</dbReference>
<dbReference type="PROSITE" id="PS00856">
    <property type="entry name" value="GUANYLATE_KINASE_1"/>
    <property type="match status" value="1"/>
</dbReference>
<dbReference type="FunFam" id="3.30.63.10:FF:000002">
    <property type="entry name" value="Guanylate kinase 1"/>
    <property type="match status" value="1"/>
</dbReference>
<comment type="caution">
    <text evidence="10">The sequence shown here is derived from an EMBL/GenBank/DDBJ whole genome shotgun (WGS) entry which is preliminary data.</text>
</comment>
<dbReference type="InterPro" id="IPR008145">
    <property type="entry name" value="GK/Ca_channel_bsu"/>
</dbReference>
<feature type="domain" description="Guanylate kinase-like" evidence="9">
    <location>
        <begin position="2"/>
        <end position="182"/>
    </location>
</feature>
<evidence type="ECO:0000313" key="11">
    <source>
        <dbReference type="Proteomes" id="UP000092024"/>
    </source>
</evidence>
<dbReference type="InterPro" id="IPR020590">
    <property type="entry name" value="Guanylate_kinase_CS"/>
</dbReference>
<evidence type="ECO:0000256" key="7">
    <source>
        <dbReference type="ARBA" id="ARBA00030128"/>
    </source>
</evidence>
<dbReference type="PROSITE" id="PS50052">
    <property type="entry name" value="GUANYLATE_KINASE_2"/>
    <property type="match status" value="1"/>
</dbReference>
<dbReference type="Proteomes" id="UP000092024">
    <property type="component" value="Unassembled WGS sequence"/>
</dbReference>
<protein>
    <recommendedName>
        <fullName evidence="4">Guanylate kinase</fullName>
        <ecNumber evidence="3">2.7.4.8</ecNumber>
    </recommendedName>
    <alternativeName>
        <fullName evidence="7">GMP kinase</fullName>
    </alternativeName>
</protein>
<gene>
    <name evidence="10" type="ORF">A7K91_12675</name>
</gene>
<keyword evidence="6" id="KW-0418">Kinase</keyword>
<reference evidence="10 11" key="1">
    <citation type="submission" date="2016-05" db="EMBL/GenBank/DDBJ databases">
        <title>Paenibacillus oryzae. sp. nov., isolated from the rice root.</title>
        <authorList>
            <person name="Zhang J."/>
            <person name="Zhang X."/>
        </authorList>
    </citation>
    <scope>NUCLEOTIDE SEQUENCE [LARGE SCALE GENOMIC DNA]</scope>
    <source>
        <strain evidence="10 11">1DrF-4</strain>
    </source>
</reference>
<comment type="similarity">
    <text evidence="2">Belongs to the guanylate kinase family.</text>
</comment>
<dbReference type="SUPFAM" id="SSF52540">
    <property type="entry name" value="P-loop containing nucleoside triphosphate hydrolases"/>
    <property type="match status" value="1"/>
</dbReference>
<dbReference type="EC" id="2.7.4.8" evidence="3"/>
<evidence type="ECO:0000259" key="9">
    <source>
        <dbReference type="PROSITE" id="PS50052"/>
    </source>
</evidence>
<dbReference type="InterPro" id="IPR008144">
    <property type="entry name" value="Guanylate_kin-like_dom"/>
</dbReference>
<evidence type="ECO:0000256" key="1">
    <source>
        <dbReference type="ARBA" id="ARBA00003531"/>
    </source>
</evidence>
<organism evidence="10 11">
    <name type="scientific">Paenibacillus oryzae</name>
    <dbReference type="NCBI Taxonomy" id="1844972"/>
    <lineage>
        <taxon>Bacteria</taxon>
        <taxon>Bacillati</taxon>
        <taxon>Bacillota</taxon>
        <taxon>Bacilli</taxon>
        <taxon>Bacillales</taxon>
        <taxon>Paenibacillaceae</taxon>
        <taxon>Paenibacillus</taxon>
    </lineage>
</organism>
<dbReference type="SMART" id="SM00072">
    <property type="entry name" value="GuKc"/>
    <property type="match status" value="1"/>
</dbReference>
<evidence type="ECO:0000256" key="2">
    <source>
        <dbReference type="ARBA" id="ARBA00005790"/>
    </source>
</evidence>
<dbReference type="PANTHER" id="PTHR23117">
    <property type="entry name" value="GUANYLATE KINASE-RELATED"/>
    <property type="match status" value="1"/>
</dbReference>
<evidence type="ECO:0000256" key="3">
    <source>
        <dbReference type="ARBA" id="ARBA00012961"/>
    </source>
</evidence>
<dbReference type="STRING" id="1844972.A7K91_12675"/>
<keyword evidence="5" id="KW-0808">Transferase</keyword>
<evidence type="ECO:0000313" key="10">
    <source>
        <dbReference type="EMBL" id="OBR64355.1"/>
    </source>
</evidence>